<dbReference type="GO" id="GO:0015254">
    <property type="term" value="F:glycerol channel activity"/>
    <property type="evidence" value="ECO:0007669"/>
    <property type="project" value="TreeGrafter"/>
</dbReference>
<comment type="catalytic activity">
    <reaction evidence="9">
        <text>glycerol(in) = glycerol(out)</text>
        <dbReference type="Rhea" id="RHEA:29675"/>
        <dbReference type="ChEBI" id="CHEBI:17754"/>
    </reaction>
</comment>
<comment type="similarity">
    <text evidence="2 10">Belongs to the MIP/aquaporin (TC 1.A.8) family.</text>
</comment>
<dbReference type="PRINTS" id="PR02021">
    <property type="entry name" value="AQUAPORIN9"/>
</dbReference>
<feature type="transmembrane region" description="Helical" evidence="11">
    <location>
        <begin position="155"/>
        <end position="176"/>
    </location>
</feature>
<evidence type="ECO:0000256" key="2">
    <source>
        <dbReference type="ARBA" id="ARBA00006175"/>
    </source>
</evidence>
<dbReference type="PRINTS" id="PR00783">
    <property type="entry name" value="MINTRINSICP"/>
</dbReference>
<evidence type="ECO:0000256" key="6">
    <source>
        <dbReference type="ARBA" id="ARBA00023136"/>
    </source>
</evidence>
<evidence type="ECO:0000256" key="8">
    <source>
        <dbReference type="ARBA" id="ARBA00034651"/>
    </source>
</evidence>
<dbReference type="AlphaFoldDB" id="A0A2I0M6R1"/>
<dbReference type="InterPro" id="IPR000425">
    <property type="entry name" value="MIP"/>
</dbReference>
<dbReference type="EMBL" id="AKCR02000033">
    <property type="protein sequence ID" value="PKK25366.1"/>
    <property type="molecule type" value="Genomic_DNA"/>
</dbReference>
<feature type="transmembrane region" description="Helical" evidence="11">
    <location>
        <begin position="240"/>
        <end position="262"/>
    </location>
</feature>
<keyword evidence="13" id="KW-1185">Reference proteome</keyword>
<dbReference type="PANTHER" id="PTHR43829">
    <property type="entry name" value="AQUAPORIN OR AQUAGLYCEROPORIN RELATED"/>
    <property type="match status" value="1"/>
</dbReference>
<keyword evidence="6 11" id="KW-0472">Membrane</keyword>
<dbReference type="InterPro" id="IPR022357">
    <property type="entry name" value="MIP_CS"/>
</dbReference>
<evidence type="ECO:0000256" key="1">
    <source>
        <dbReference type="ARBA" id="ARBA00004141"/>
    </source>
</evidence>
<evidence type="ECO:0000256" key="4">
    <source>
        <dbReference type="ARBA" id="ARBA00022692"/>
    </source>
</evidence>
<evidence type="ECO:0000313" key="12">
    <source>
        <dbReference type="EMBL" id="PKK25366.1"/>
    </source>
</evidence>
<accession>A0A2I0M6R1</accession>
<dbReference type="GO" id="GO:0015204">
    <property type="term" value="F:urea transmembrane transporter activity"/>
    <property type="evidence" value="ECO:0007669"/>
    <property type="project" value="TreeGrafter"/>
</dbReference>
<keyword evidence="5 11" id="KW-1133">Transmembrane helix</keyword>
<dbReference type="PROSITE" id="PS00221">
    <property type="entry name" value="MIP"/>
    <property type="match status" value="1"/>
</dbReference>
<evidence type="ECO:0000256" key="3">
    <source>
        <dbReference type="ARBA" id="ARBA00022448"/>
    </source>
</evidence>
<comment type="subcellular location">
    <subcellularLocation>
        <location evidence="1">Membrane</location>
        <topology evidence="1">Multi-pass membrane protein</topology>
    </subcellularLocation>
</comment>
<evidence type="ECO:0000256" key="7">
    <source>
        <dbReference type="ARBA" id="ARBA00033993"/>
    </source>
</evidence>
<feature type="transmembrane region" description="Helical" evidence="11">
    <location>
        <begin position="27"/>
        <end position="46"/>
    </location>
</feature>
<evidence type="ECO:0000313" key="13">
    <source>
        <dbReference type="Proteomes" id="UP000053872"/>
    </source>
</evidence>
<reference evidence="12 13" key="1">
    <citation type="journal article" date="2013" name="Science">
        <title>Genomic diversity and evolution of the head crest in the rock pigeon.</title>
        <authorList>
            <person name="Shapiro M.D."/>
            <person name="Kronenberg Z."/>
            <person name="Li C."/>
            <person name="Domyan E.T."/>
            <person name="Pan H."/>
            <person name="Campbell M."/>
            <person name="Tan H."/>
            <person name="Huff C.D."/>
            <person name="Hu H."/>
            <person name="Vickrey A.I."/>
            <person name="Nielsen S.C."/>
            <person name="Stringham S.A."/>
            <person name="Hu H."/>
            <person name="Willerslev E."/>
            <person name="Gilbert M.T."/>
            <person name="Yandell M."/>
            <person name="Zhang G."/>
            <person name="Wang J."/>
        </authorList>
    </citation>
    <scope>NUCLEOTIDE SEQUENCE [LARGE SCALE GENOMIC DNA]</scope>
    <source>
        <tissue evidence="12">Blood</tissue>
    </source>
</reference>
<keyword evidence="4 10" id="KW-0812">Transmembrane</keyword>
<evidence type="ECO:0000256" key="5">
    <source>
        <dbReference type="ARBA" id="ARBA00022989"/>
    </source>
</evidence>
<gene>
    <name evidence="12" type="primary">AQP9</name>
    <name evidence="12" type="ORF">A306_00006885</name>
</gene>
<organism evidence="12 13">
    <name type="scientific">Columba livia</name>
    <name type="common">Rock dove</name>
    <dbReference type="NCBI Taxonomy" id="8932"/>
    <lineage>
        <taxon>Eukaryota</taxon>
        <taxon>Metazoa</taxon>
        <taxon>Chordata</taxon>
        <taxon>Craniata</taxon>
        <taxon>Vertebrata</taxon>
        <taxon>Euteleostomi</taxon>
        <taxon>Archelosauria</taxon>
        <taxon>Archosauria</taxon>
        <taxon>Dinosauria</taxon>
        <taxon>Saurischia</taxon>
        <taxon>Theropoda</taxon>
        <taxon>Coelurosauria</taxon>
        <taxon>Aves</taxon>
        <taxon>Neognathae</taxon>
        <taxon>Neoaves</taxon>
        <taxon>Columbimorphae</taxon>
        <taxon>Columbiformes</taxon>
        <taxon>Columbidae</taxon>
        <taxon>Columba</taxon>
    </lineage>
</organism>
<comment type="catalytic activity">
    <reaction evidence="8">
        <text>H2O(in) = H2O(out)</text>
        <dbReference type="Rhea" id="RHEA:29667"/>
        <dbReference type="ChEBI" id="CHEBI:15377"/>
    </reaction>
</comment>
<dbReference type="Pfam" id="PF00230">
    <property type="entry name" value="MIP"/>
    <property type="match status" value="1"/>
</dbReference>
<proteinExistence type="inferred from homology"/>
<dbReference type="STRING" id="8932.A0A2I0M6R1"/>
<dbReference type="PANTHER" id="PTHR43829:SF6">
    <property type="entry name" value="AQUAPORIN-9"/>
    <property type="match status" value="1"/>
</dbReference>
<feature type="transmembrane region" description="Helical" evidence="11">
    <location>
        <begin position="188"/>
        <end position="206"/>
    </location>
</feature>
<dbReference type="CDD" id="cd00333">
    <property type="entry name" value="MIP"/>
    <property type="match status" value="1"/>
</dbReference>
<dbReference type="GO" id="GO:0015250">
    <property type="term" value="F:water channel activity"/>
    <property type="evidence" value="ECO:0007669"/>
    <property type="project" value="TreeGrafter"/>
</dbReference>
<dbReference type="InterPro" id="IPR015685">
    <property type="entry name" value="Aquaporin_9"/>
</dbReference>
<dbReference type="Proteomes" id="UP000053872">
    <property type="component" value="Unassembled WGS sequence"/>
</dbReference>
<evidence type="ECO:0000256" key="10">
    <source>
        <dbReference type="RuleBase" id="RU000477"/>
    </source>
</evidence>
<comment type="caution">
    <text evidence="12">The sequence shown here is derived from an EMBL/GenBank/DDBJ whole genome shotgun (WGS) entry which is preliminary data.</text>
</comment>
<dbReference type="NCBIfam" id="TIGR00861">
    <property type="entry name" value="MIP"/>
    <property type="match status" value="1"/>
</dbReference>
<keyword evidence="3 10" id="KW-0813">Transport</keyword>
<protein>
    <submittedName>
        <fullName evidence="12">Aquaporin 9, transcript variant X1</fullName>
    </submittedName>
</protein>
<comment type="catalytic activity">
    <reaction evidence="7">
        <text>urea(in) = urea(out)</text>
        <dbReference type="Rhea" id="RHEA:32799"/>
        <dbReference type="ChEBI" id="CHEBI:16199"/>
    </reaction>
</comment>
<dbReference type="GO" id="GO:0016323">
    <property type="term" value="C:basolateral plasma membrane"/>
    <property type="evidence" value="ECO:0007669"/>
    <property type="project" value="TreeGrafter"/>
</dbReference>
<sequence length="349" mass="37751">MSRKSKRSLKEKFALKNSLAKEALSEFLGTFILIALGCGCVGQAVLSRGAHGGPMTVSLGFAMAVTIAVYVSGGVSGGHINPAVSLAMCVTGRLKWTKLPIYTLAQFLGAFVGAAAVFGIYYDAFMEYSNGKLEVTGPNATAHIFATYPAPYLSLINGFADQVMSTAVLLLAIFAIFDTRNNSVPKGLEPIVVGLLIVVLTCSLGMNSGCAMNPARDLGPRLFTAIAGWGMEVFTAGNNWWWVPVVAPMLGGVLGAMIYIVLIEIHHSDTQPVEENDVHDCQCSQRQICRELGAPSFSPGDVELALSYCKQYSLYLKSQRYFLFALPVCSAMHTEEGIWRGFCRYWEII</sequence>
<evidence type="ECO:0000256" key="9">
    <source>
        <dbReference type="ARBA" id="ARBA00049405"/>
    </source>
</evidence>
<dbReference type="InterPro" id="IPR023271">
    <property type="entry name" value="Aquaporin-like"/>
</dbReference>
<feature type="transmembrane region" description="Helical" evidence="11">
    <location>
        <begin position="101"/>
        <end position="122"/>
    </location>
</feature>
<feature type="transmembrane region" description="Helical" evidence="11">
    <location>
        <begin position="58"/>
        <end position="80"/>
    </location>
</feature>
<dbReference type="InParanoid" id="A0A2I0M6R1"/>
<evidence type="ECO:0000256" key="11">
    <source>
        <dbReference type="SAM" id="Phobius"/>
    </source>
</evidence>
<dbReference type="SUPFAM" id="SSF81338">
    <property type="entry name" value="Aquaporin-like"/>
    <property type="match status" value="1"/>
</dbReference>
<dbReference type="Gene3D" id="1.20.1080.10">
    <property type="entry name" value="Glycerol uptake facilitator protein"/>
    <property type="match status" value="1"/>
</dbReference>
<name>A0A2I0M6R1_COLLI</name>
<dbReference type="FunFam" id="1.20.1080.10:FF:000005">
    <property type="entry name" value="Aquaporin 3"/>
    <property type="match status" value="1"/>
</dbReference>
<dbReference type="InterPro" id="IPR050363">
    <property type="entry name" value="MIP/Aquaporin"/>
</dbReference>